<proteinExistence type="predicted"/>
<evidence type="ECO:0000256" key="8">
    <source>
        <dbReference type="SAM" id="Phobius"/>
    </source>
</evidence>
<feature type="transmembrane region" description="Helical" evidence="8">
    <location>
        <begin position="6"/>
        <end position="23"/>
    </location>
</feature>
<evidence type="ECO:0000256" key="3">
    <source>
        <dbReference type="ARBA" id="ARBA00022692"/>
    </source>
</evidence>
<name>A0A1F5JUB4_9BACT</name>
<evidence type="ECO:0000256" key="2">
    <source>
        <dbReference type="ARBA" id="ARBA00022448"/>
    </source>
</evidence>
<evidence type="ECO:0000313" key="10">
    <source>
        <dbReference type="Proteomes" id="UP000176902"/>
    </source>
</evidence>
<dbReference type="EMBL" id="MFCV01000031">
    <property type="protein sequence ID" value="OGE32213.1"/>
    <property type="molecule type" value="Genomic_DNA"/>
</dbReference>
<dbReference type="Pfam" id="PF02416">
    <property type="entry name" value="TatA_B_E"/>
    <property type="match status" value="1"/>
</dbReference>
<keyword evidence="4" id="KW-0653">Protein transport</keyword>
<dbReference type="PANTHER" id="PTHR42982">
    <property type="entry name" value="SEC-INDEPENDENT PROTEIN TRANSLOCASE PROTEIN TATA"/>
    <property type="match status" value="1"/>
</dbReference>
<dbReference type="Gene3D" id="1.20.5.3310">
    <property type="match status" value="1"/>
</dbReference>
<gene>
    <name evidence="9" type="ORF">A3C59_04215</name>
</gene>
<evidence type="ECO:0000256" key="4">
    <source>
        <dbReference type="ARBA" id="ARBA00022927"/>
    </source>
</evidence>
<keyword evidence="3 8" id="KW-0812">Transmembrane</keyword>
<keyword evidence="6" id="KW-0811">Translocation</keyword>
<dbReference type="AlphaFoldDB" id="A0A1F5JUB4"/>
<protein>
    <recommendedName>
        <fullName evidence="11">Sec-independent protein translocase protein TatA</fullName>
    </recommendedName>
</protein>
<comment type="caution">
    <text evidence="9">The sequence shown here is derived from an EMBL/GenBank/DDBJ whole genome shotgun (WGS) entry which is preliminary data.</text>
</comment>
<dbReference type="GO" id="GO:0015031">
    <property type="term" value="P:protein transport"/>
    <property type="evidence" value="ECO:0007669"/>
    <property type="project" value="UniProtKB-KW"/>
</dbReference>
<dbReference type="Proteomes" id="UP000176902">
    <property type="component" value="Unassembled WGS sequence"/>
</dbReference>
<dbReference type="InterPro" id="IPR003369">
    <property type="entry name" value="TatA/B/E"/>
</dbReference>
<sequence length="64" mass="7074">MPFLGNIGTGELLIIGIVLFLMFGGKKMNEVAKGLGQSSKEFKRIKKEMDKTLKQEETSKEKAG</sequence>
<evidence type="ECO:0000256" key="7">
    <source>
        <dbReference type="ARBA" id="ARBA00023136"/>
    </source>
</evidence>
<dbReference type="PANTHER" id="PTHR42982:SF1">
    <property type="entry name" value="SEC-INDEPENDENT PROTEIN TRANSLOCASE PROTEIN TATA"/>
    <property type="match status" value="1"/>
</dbReference>
<evidence type="ECO:0008006" key="11">
    <source>
        <dbReference type="Google" id="ProtNLM"/>
    </source>
</evidence>
<dbReference type="STRING" id="1797768.A3C59_04215"/>
<evidence type="ECO:0000313" key="9">
    <source>
        <dbReference type="EMBL" id="OGE32213.1"/>
    </source>
</evidence>
<keyword evidence="2" id="KW-0813">Transport</keyword>
<evidence type="ECO:0000256" key="6">
    <source>
        <dbReference type="ARBA" id="ARBA00023010"/>
    </source>
</evidence>
<evidence type="ECO:0000256" key="5">
    <source>
        <dbReference type="ARBA" id="ARBA00022989"/>
    </source>
</evidence>
<organism evidence="9 10">
    <name type="scientific">Candidatus Daviesbacteria bacterium RIFCSPHIGHO2_02_FULL_36_13</name>
    <dbReference type="NCBI Taxonomy" id="1797768"/>
    <lineage>
        <taxon>Bacteria</taxon>
        <taxon>Candidatus Daviesiibacteriota</taxon>
    </lineage>
</organism>
<dbReference type="GO" id="GO:0016020">
    <property type="term" value="C:membrane"/>
    <property type="evidence" value="ECO:0007669"/>
    <property type="project" value="UniProtKB-ARBA"/>
</dbReference>
<keyword evidence="5 8" id="KW-1133">Transmembrane helix</keyword>
<reference evidence="9 10" key="1">
    <citation type="journal article" date="2016" name="Nat. Commun.">
        <title>Thousands of microbial genomes shed light on interconnected biogeochemical processes in an aquifer system.</title>
        <authorList>
            <person name="Anantharaman K."/>
            <person name="Brown C.T."/>
            <person name="Hug L.A."/>
            <person name="Sharon I."/>
            <person name="Castelle C.J."/>
            <person name="Probst A.J."/>
            <person name="Thomas B.C."/>
            <person name="Singh A."/>
            <person name="Wilkins M.J."/>
            <person name="Karaoz U."/>
            <person name="Brodie E.L."/>
            <person name="Williams K.H."/>
            <person name="Hubbard S.S."/>
            <person name="Banfield J.F."/>
        </authorList>
    </citation>
    <scope>NUCLEOTIDE SEQUENCE [LARGE SCALE GENOMIC DNA]</scope>
</reference>
<comment type="subcellular location">
    <subcellularLocation>
        <location evidence="1">Membrane</location>
        <topology evidence="1">Single-pass membrane protein</topology>
    </subcellularLocation>
</comment>
<accession>A0A1F5JUB4</accession>
<keyword evidence="7 8" id="KW-0472">Membrane</keyword>
<evidence type="ECO:0000256" key="1">
    <source>
        <dbReference type="ARBA" id="ARBA00004167"/>
    </source>
</evidence>